<gene>
    <name evidence="10" type="primary">tyrS</name>
    <name evidence="13" type="ORF">COV74_04675</name>
</gene>
<dbReference type="InterPro" id="IPR024088">
    <property type="entry name" value="Tyr-tRNA-ligase_bac-type"/>
</dbReference>
<evidence type="ECO:0000256" key="3">
    <source>
        <dbReference type="ARBA" id="ARBA00022598"/>
    </source>
</evidence>
<keyword evidence="8 10" id="KW-0030">Aminoacyl-tRNA synthetase</keyword>
<dbReference type="InterPro" id="IPR014729">
    <property type="entry name" value="Rossmann-like_a/b/a_fold"/>
</dbReference>
<dbReference type="Proteomes" id="UP000230859">
    <property type="component" value="Unassembled WGS sequence"/>
</dbReference>
<name>A0A2H0LS22_9BACT</name>
<dbReference type="GO" id="GO:0006437">
    <property type="term" value="P:tyrosyl-tRNA aminoacylation"/>
    <property type="evidence" value="ECO:0007669"/>
    <property type="project" value="UniProtKB-UniRule"/>
</dbReference>
<evidence type="ECO:0000259" key="12">
    <source>
        <dbReference type="SMART" id="SM00363"/>
    </source>
</evidence>
<dbReference type="Pfam" id="PF00579">
    <property type="entry name" value="tRNA-synt_1b"/>
    <property type="match status" value="1"/>
</dbReference>
<comment type="caution">
    <text evidence="13">The sequence shown here is derived from an EMBL/GenBank/DDBJ whole genome shotgun (WGS) entry which is preliminary data.</text>
</comment>
<dbReference type="InterPro" id="IPR054608">
    <property type="entry name" value="SYY-like_C"/>
</dbReference>
<dbReference type="Gene3D" id="1.10.240.10">
    <property type="entry name" value="Tyrosyl-Transfer RNA Synthetase"/>
    <property type="match status" value="1"/>
</dbReference>
<proteinExistence type="inferred from homology"/>
<dbReference type="Gene3D" id="3.40.50.620">
    <property type="entry name" value="HUPs"/>
    <property type="match status" value="1"/>
</dbReference>
<evidence type="ECO:0000256" key="10">
    <source>
        <dbReference type="HAMAP-Rule" id="MF_02007"/>
    </source>
</evidence>
<dbReference type="PROSITE" id="PS50889">
    <property type="entry name" value="S4"/>
    <property type="match status" value="1"/>
</dbReference>
<dbReference type="HAMAP" id="MF_02007">
    <property type="entry name" value="Tyr_tRNA_synth_type2"/>
    <property type="match status" value="1"/>
</dbReference>
<evidence type="ECO:0000256" key="4">
    <source>
        <dbReference type="ARBA" id="ARBA00022741"/>
    </source>
</evidence>
<evidence type="ECO:0000256" key="7">
    <source>
        <dbReference type="ARBA" id="ARBA00022917"/>
    </source>
</evidence>
<sequence>MNPKDQLEIFKRDTIDLIAEEDLLRKLKKGKPLRIKYGADPSAPDLHLGHTVPLRKLKALQELGHTIIFLIGDFTARIGDPSFRSETRKVLSEAEVKKNSETYQKQVFRILDKAKNVEVVYNSTWLNQLKPSQFLELTGKYTVARILERDDFKKRYEQKQPITILEFLYPLLQGYDSVALQSDVELGGTDQKFNLLVGRELQRDYGQEPQVVMTMPIIEGLDGKQKMSKSLGNHIALQDAPDQMFGKVMSISDQLIVRYLRYLTSVKEGELAQIEQDLKNAAVNPRDVKARLAKTIVSSYYDDVAAQKSSEQFDRVFKKKELPDEIPNRAIPKSKLENGEIAITSLLVEAGLASSKGEARRLVEQGGVKVDQKKIEAANAFISLKQPVIVQCGKRKFARVQSSSER</sequence>
<dbReference type="Pfam" id="PF22421">
    <property type="entry name" value="SYY_C-terminal"/>
    <property type="match status" value="1"/>
</dbReference>
<dbReference type="CDD" id="cd00165">
    <property type="entry name" value="S4"/>
    <property type="match status" value="1"/>
</dbReference>
<dbReference type="AlphaFoldDB" id="A0A2H0LS22"/>
<evidence type="ECO:0000256" key="2">
    <source>
        <dbReference type="ARBA" id="ARBA00022490"/>
    </source>
</evidence>
<organism evidence="13 14">
    <name type="scientific">Candidatus Abzuiibacterium crystallinum</name>
    <dbReference type="NCBI Taxonomy" id="1974748"/>
    <lineage>
        <taxon>Bacteria</taxon>
        <taxon>Pseudomonadati</taxon>
        <taxon>Candidatus Omnitrophota</taxon>
        <taxon>Candidatus Abzuiibacterium</taxon>
    </lineage>
</organism>
<dbReference type="GO" id="GO:0005524">
    <property type="term" value="F:ATP binding"/>
    <property type="evidence" value="ECO:0007669"/>
    <property type="project" value="UniProtKB-UniRule"/>
</dbReference>
<reference evidence="13 14" key="1">
    <citation type="submission" date="2017-09" db="EMBL/GenBank/DDBJ databases">
        <title>Depth-based differentiation of microbial function through sediment-hosted aquifers and enrichment of novel symbionts in the deep terrestrial subsurface.</title>
        <authorList>
            <person name="Probst A.J."/>
            <person name="Ladd B."/>
            <person name="Jarett J.K."/>
            <person name="Geller-Mcgrath D.E."/>
            <person name="Sieber C.M."/>
            <person name="Emerson J.B."/>
            <person name="Anantharaman K."/>
            <person name="Thomas B.C."/>
            <person name="Malmstrom R."/>
            <person name="Stieglmeier M."/>
            <person name="Klingl A."/>
            <person name="Woyke T."/>
            <person name="Ryan C.M."/>
            <person name="Banfield J.F."/>
        </authorList>
    </citation>
    <scope>NUCLEOTIDE SEQUENCE [LARGE SCALE GENOMIC DNA]</scope>
    <source>
        <strain evidence="13">CG11_big_fil_rev_8_21_14_0_20_45_26</strain>
    </source>
</reference>
<accession>A0A2H0LS22</accession>
<dbReference type="GO" id="GO:0003723">
    <property type="term" value="F:RNA binding"/>
    <property type="evidence" value="ECO:0007669"/>
    <property type="project" value="UniProtKB-KW"/>
</dbReference>
<comment type="catalytic activity">
    <reaction evidence="9 10">
        <text>tRNA(Tyr) + L-tyrosine + ATP = L-tyrosyl-tRNA(Tyr) + AMP + diphosphate + H(+)</text>
        <dbReference type="Rhea" id="RHEA:10220"/>
        <dbReference type="Rhea" id="RHEA-COMP:9706"/>
        <dbReference type="Rhea" id="RHEA-COMP:9707"/>
        <dbReference type="ChEBI" id="CHEBI:15378"/>
        <dbReference type="ChEBI" id="CHEBI:30616"/>
        <dbReference type="ChEBI" id="CHEBI:33019"/>
        <dbReference type="ChEBI" id="CHEBI:58315"/>
        <dbReference type="ChEBI" id="CHEBI:78442"/>
        <dbReference type="ChEBI" id="CHEBI:78536"/>
        <dbReference type="ChEBI" id="CHEBI:456215"/>
        <dbReference type="EC" id="6.1.1.1"/>
    </reaction>
</comment>
<feature type="binding site" evidence="10">
    <location>
        <position position="229"/>
    </location>
    <ligand>
        <name>ATP</name>
        <dbReference type="ChEBI" id="CHEBI:30616"/>
    </ligand>
</feature>
<feature type="short sequence motif" description="'HIGH' region" evidence="10">
    <location>
        <begin position="41"/>
        <end position="50"/>
    </location>
</feature>
<dbReference type="InterPro" id="IPR001412">
    <property type="entry name" value="aa-tRNA-synth_I_CS"/>
</dbReference>
<dbReference type="PRINTS" id="PR01040">
    <property type="entry name" value="TRNASYNTHTYR"/>
</dbReference>
<dbReference type="InterPro" id="IPR002307">
    <property type="entry name" value="Tyr-tRNA-ligase"/>
</dbReference>
<evidence type="ECO:0000256" key="9">
    <source>
        <dbReference type="ARBA" id="ARBA00048248"/>
    </source>
</evidence>
<keyword evidence="3 10" id="KW-0436">Ligase</keyword>
<evidence type="ECO:0000256" key="6">
    <source>
        <dbReference type="ARBA" id="ARBA00022884"/>
    </source>
</evidence>
<evidence type="ECO:0000313" key="14">
    <source>
        <dbReference type="Proteomes" id="UP000230859"/>
    </source>
</evidence>
<dbReference type="GO" id="GO:0005829">
    <property type="term" value="C:cytosol"/>
    <property type="evidence" value="ECO:0007669"/>
    <property type="project" value="TreeGrafter"/>
</dbReference>
<comment type="function">
    <text evidence="10">Catalyzes the attachment of tyrosine to tRNA(Tyr) in a two-step reaction: tyrosine is first activated by ATP to form Tyr-AMP and then transferred to the acceptor end of tRNA(Tyr).</text>
</comment>
<keyword evidence="2 10" id="KW-0963">Cytoplasm</keyword>
<feature type="short sequence motif" description="'KMSKS' region" evidence="10">
    <location>
        <begin position="226"/>
        <end position="230"/>
    </location>
</feature>
<dbReference type="SMART" id="SM00363">
    <property type="entry name" value="S4"/>
    <property type="match status" value="1"/>
</dbReference>
<dbReference type="InterPro" id="IPR002305">
    <property type="entry name" value="aa-tRNA-synth_Ic"/>
</dbReference>
<dbReference type="SUPFAM" id="SSF55174">
    <property type="entry name" value="Alpha-L RNA-binding motif"/>
    <property type="match status" value="1"/>
</dbReference>
<keyword evidence="4 10" id="KW-0547">Nucleotide-binding</keyword>
<dbReference type="NCBIfam" id="TIGR00234">
    <property type="entry name" value="tyrS"/>
    <property type="match status" value="1"/>
</dbReference>
<evidence type="ECO:0000256" key="5">
    <source>
        <dbReference type="ARBA" id="ARBA00022840"/>
    </source>
</evidence>
<feature type="domain" description="RNA-binding S4" evidence="12">
    <location>
        <begin position="341"/>
        <end position="403"/>
    </location>
</feature>
<dbReference type="InterPro" id="IPR036986">
    <property type="entry name" value="S4_RNA-bd_sf"/>
</dbReference>
<keyword evidence="6 11" id="KW-0694">RNA-binding</keyword>
<keyword evidence="7 10" id="KW-0648">Protein biosynthesis</keyword>
<dbReference type="CDD" id="cd00805">
    <property type="entry name" value="TyrRS_core"/>
    <property type="match status" value="1"/>
</dbReference>
<dbReference type="SUPFAM" id="SSF52374">
    <property type="entry name" value="Nucleotidylyl transferase"/>
    <property type="match status" value="1"/>
</dbReference>
<evidence type="ECO:0000256" key="1">
    <source>
        <dbReference type="ARBA" id="ARBA00011738"/>
    </source>
</evidence>
<dbReference type="EMBL" id="PCVY01000043">
    <property type="protein sequence ID" value="PIQ86474.1"/>
    <property type="molecule type" value="Genomic_DNA"/>
</dbReference>
<evidence type="ECO:0000256" key="11">
    <source>
        <dbReference type="PROSITE-ProRule" id="PRU00182"/>
    </source>
</evidence>
<comment type="similarity">
    <text evidence="10">Belongs to the class-I aminoacyl-tRNA synthetase family. TyrS type 2 subfamily.</text>
</comment>
<comment type="subunit">
    <text evidence="1 10">Homodimer.</text>
</comment>
<evidence type="ECO:0000256" key="8">
    <source>
        <dbReference type="ARBA" id="ARBA00023146"/>
    </source>
</evidence>
<comment type="subcellular location">
    <subcellularLocation>
        <location evidence="10">Cytoplasm</location>
    </subcellularLocation>
</comment>
<evidence type="ECO:0000313" key="13">
    <source>
        <dbReference type="EMBL" id="PIQ86474.1"/>
    </source>
</evidence>
<dbReference type="EC" id="6.1.1.1" evidence="10"/>
<keyword evidence="5 10" id="KW-0067">ATP-binding</keyword>
<dbReference type="Gene3D" id="3.10.290.10">
    <property type="entry name" value="RNA-binding S4 domain"/>
    <property type="match status" value="1"/>
</dbReference>
<dbReference type="PANTHER" id="PTHR11766">
    <property type="entry name" value="TYROSYL-TRNA SYNTHETASE"/>
    <property type="match status" value="1"/>
</dbReference>
<dbReference type="FunFam" id="3.40.50.620:FF:000061">
    <property type="entry name" value="Tyrosine--tRNA ligase"/>
    <property type="match status" value="1"/>
</dbReference>
<dbReference type="InterPro" id="IPR024108">
    <property type="entry name" value="Tyr-tRNA-ligase_bac_2"/>
</dbReference>
<protein>
    <recommendedName>
        <fullName evidence="10">Tyrosine--tRNA ligase</fullName>
        <ecNumber evidence="10">6.1.1.1</ecNumber>
    </recommendedName>
    <alternativeName>
        <fullName evidence="10">Tyrosyl-tRNA synthetase</fullName>
        <shortName evidence="10">TyrRS</shortName>
    </alternativeName>
</protein>
<dbReference type="InterPro" id="IPR002942">
    <property type="entry name" value="S4_RNA-bd"/>
</dbReference>
<dbReference type="PROSITE" id="PS00178">
    <property type="entry name" value="AA_TRNA_LIGASE_I"/>
    <property type="match status" value="1"/>
</dbReference>
<dbReference type="GO" id="GO:0004831">
    <property type="term" value="F:tyrosine-tRNA ligase activity"/>
    <property type="evidence" value="ECO:0007669"/>
    <property type="project" value="UniProtKB-UniRule"/>
</dbReference>
<dbReference type="PANTHER" id="PTHR11766:SF1">
    <property type="entry name" value="TYROSINE--TRNA LIGASE"/>
    <property type="match status" value="1"/>
</dbReference>